<proteinExistence type="predicted"/>
<feature type="region of interest" description="Disordered" evidence="1">
    <location>
        <begin position="1"/>
        <end position="168"/>
    </location>
</feature>
<evidence type="ECO:0000256" key="1">
    <source>
        <dbReference type="SAM" id="MobiDB-lite"/>
    </source>
</evidence>
<dbReference type="AlphaFoldDB" id="A0A4P2R6S5"/>
<organism evidence="2 3">
    <name type="scientific">Sorangium cellulosum</name>
    <name type="common">Polyangium cellulosum</name>
    <dbReference type="NCBI Taxonomy" id="56"/>
    <lineage>
        <taxon>Bacteria</taxon>
        <taxon>Pseudomonadati</taxon>
        <taxon>Myxococcota</taxon>
        <taxon>Polyangia</taxon>
        <taxon>Polyangiales</taxon>
        <taxon>Polyangiaceae</taxon>
        <taxon>Sorangium</taxon>
    </lineage>
</organism>
<name>A0A4P2R6S5_SORCE</name>
<feature type="compositionally biased region" description="Low complexity" evidence="1">
    <location>
        <begin position="112"/>
        <end position="131"/>
    </location>
</feature>
<feature type="compositionally biased region" description="Pro residues" evidence="1">
    <location>
        <begin position="11"/>
        <end position="22"/>
    </location>
</feature>
<protein>
    <submittedName>
        <fullName evidence="2">Uncharacterized protein</fullName>
    </submittedName>
</protein>
<dbReference type="Proteomes" id="UP000295497">
    <property type="component" value="Chromosome"/>
</dbReference>
<evidence type="ECO:0000313" key="2">
    <source>
        <dbReference type="EMBL" id="AUX37753.1"/>
    </source>
</evidence>
<evidence type="ECO:0000313" key="3">
    <source>
        <dbReference type="Proteomes" id="UP000295497"/>
    </source>
</evidence>
<sequence>MAHISGSNIGPSPPPCPAPRTPSPGAYGGRQRGRPLDRKHQPSPRRATDQGLRGPIALRGEPRRARRGVGHAPERFRHVREGARHRHESFARGPEASRAVRKLRARGGGSNFPGNSSPGARRTAPGTRRTPLSTRNFVLRSAREGLGSAREASGARGKVSGARAKPSCRRRRSQLCGKLLEIGVAGLFARSCRLGRGGGGLGRRGRGPALGRFAAREAEADEVAALLDHGAGRGRPLVEPGAELDERLAPARGIGELGLLGQRRCRAERHVDRALEARGLGLVEAAGRKDS</sequence>
<dbReference type="EMBL" id="CP012672">
    <property type="protein sequence ID" value="AUX37753.1"/>
    <property type="molecule type" value="Genomic_DNA"/>
</dbReference>
<accession>A0A4P2R6S5</accession>
<feature type="compositionally biased region" description="Low complexity" evidence="1">
    <location>
        <begin position="1"/>
        <end position="10"/>
    </location>
</feature>
<gene>
    <name evidence="2" type="ORF">SOCE836_099840</name>
</gene>
<feature type="compositionally biased region" description="Basic and acidic residues" evidence="1">
    <location>
        <begin position="72"/>
        <end position="82"/>
    </location>
</feature>
<reference evidence="2 3" key="1">
    <citation type="submission" date="2015-09" db="EMBL/GenBank/DDBJ databases">
        <title>Sorangium comparison.</title>
        <authorList>
            <person name="Zaburannyi N."/>
            <person name="Bunk B."/>
            <person name="Overmann J."/>
            <person name="Mueller R."/>
        </authorList>
    </citation>
    <scope>NUCLEOTIDE SEQUENCE [LARGE SCALE GENOMIC DNA]</scope>
    <source>
        <strain evidence="2 3">So ce836</strain>
    </source>
</reference>